<keyword evidence="5" id="KW-0677">Repeat</keyword>
<feature type="domain" description="Ig-like" evidence="13">
    <location>
        <begin position="3868"/>
        <end position="3957"/>
    </location>
</feature>
<feature type="region of interest" description="Disordered" evidence="12">
    <location>
        <begin position="245"/>
        <end position="315"/>
    </location>
</feature>
<dbReference type="PROSITE" id="PS50835">
    <property type="entry name" value="IG_LIKE"/>
    <property type="match status" value="21"/>
</dbReference>
<feature type="region of interest" description="Disordered" evidence="12">
    <location>
        <begin position="3169"/>
        <end position="3188"/>
    </location>
</feature>
<reference evidence="14" key="2">
    <citation type="submission" date="2025-08" db="UniProtKB">
        <authorList>
            <consortium name="Ensembl"/>
        </authorList>
    </citation>
    <scope>IDENTIFICATION</scope>
    <source>
        <strain evidence="14">Isolate ISIS603380</strain>
    </source>
</reference>
<evidence type="ECO:0000256" key="5">
    <source>
        <dbReference type="ARBA" id="ARBA00022737"/>
    </source>
</evidence>
<dbReference type="FunFam" id="2.60.40.10:FF:001082">
    <property type="entry name" value="Titin novex-3"/>
    <property type="match status" value="1"/>
</dbReference>
<feature type="region of interest" description="Disordered" evidence="12">
    <location>
        <begin position="4708"/>
        <end position="4904"/>
    </location>
</feature>
<feature type="domain" description="Ig-like" evidence="13">
    <location>
        <begin position="2061"/>
        <end position="2134"/>
    </location>
</feature>
<dbReference type="FunFam" id="2.60.40.10:FF:000981">
    <property type="entry name" value="Titin a"/>
    <property type="match status" value="1"/>
</dbReference>
<dbReference type="eggNOG" id="KOG0613">
    <property type="taxonomic scope" value="Eukaryota"/>
</dbReference>
<dbReference type="FunFam" id="2.60.40.10:FF:000107">
    <property type="entry name" value="Myosin, light chain kinase a"/>
    <property type="match status" value="2"/>
</dbReference>
<feature type="domain" description="Ig-like" evidence="13">
    <location>
        <begin position="944"/>
        <end position="1032"/>
    </location>
</feature>
<feature type="domain" description="Ig-like" evidence="13">
    <location>
        <begin position="5233"/>
        <end position="5321"/>
    </location>
</feature>
<dbReference type="GO" id="GO:0003007">
    <property type="term" value="P:heart morphogenesis"/>
    <property type="evidence" value="ECO:0007669"/>
    <property type="project" value="UniProtKB-ARBA"/>
</dbReference>
<dbReference type="FunFam" id="2.60.40.10:FF:001098">
    <property type="entry name" value="Titin novex-3"/>
    <property type="match status" value="1"/>
</dbReference>
<comment type="similarity">
    <text evidence="3">Belongs to the protein kinase superfamily. CAMK Ser/Thr protein kinase family.</text>
</comment>
<feature type="compositionally biased region" description="Basic and acidic residues" evidence="12">
    <location>
        <begin position="4870"/>
        <end position="4884"/>
    </location>
</feature>
<dbReference type="GO" id="GO:0004672">
    <property type="term" value="F:protein kinase activity"/>
    <property type="evidence" value="ECO:0007669"/>
    <property type="project" value="TreeGrafter"/>
</dbReference>
<dbReference type="Gene3D" id="2.60.40.10">
    <property type="entry name" value="Immunoglobulins"/>
    <property type="match status" value="27"/>
</dbReference>
<dbReference type="GO" id="GO:0031674">
    <property type="term" value="C:I band"/>
    <property type="evidence" value="ECO:0007669"/>
    <property type="project" value="UniProtKB-ARBA"/>
</dbReference>
<dbReference type="FunFam" id="2.60.40.10:FF:000147">
    <property type="entry name" value="Myosin light chain kinase"/>
    <property type="match status" value="1"/>
</dbReference>
<dbReference type="SMART" id="SM00409">
    <property type="entry name" value="IG"/>
    <property type="match status" value="27"/>
</dbReference>
<evidence type="ECO:0000256" key="4">
    <source>
        <dbReference type="ARBA" id="ARBA00022490"/>
    </source>
</evidence>
<dbReference type="InterPro" id="IPR013098">
    <property type="entry name" value="Ig_I-set"/>
</dbReference>
<keyword evidence="11" id="KW-0393">Immunoglobulin domain</keyword>
<accession>G3UIT9</accession>
<dbReference type="OMA" id="TSSWPEY"/>
<dbReference type="InterPro" id="IPR015129">
    <property type="entry name" value="Titin_Z_rpt"/>
</dbReference>
<feature type="domain" description="Ig-like" evidence="13">
    <location>
        <begin position="2309"/>
        <end position="2415"/>
    </location>
</feature>
<dbReference type="InterPro" id="IPR036179">
    <property type="entry name" value="Ig-like_dom_sf"/>
</dbReference>
<evidence type="ECO:0000256" key="1">
    <source>
        <dbReference type="ARBA" id="ARBA00004123"/>
    </source>
</evidence>
<dbReference type="Pfam" id="PF07679">
    <property type="entry name" value="I-set"/>
    <property type="match status" value="27"/>
</dbReference>
<dbReference type="HOGENOM" id="CLU_223134_0_0_1"/>
<evidence type="ECO:0000256" key="7">
    <source>
        <dbReference type="ARBA" id="ARBA00022840"/>
    </source>
</evidence>
<dbReference type="FunFam" id="2.60.40.10:FF:000032">
    <property type="entry name" value="palladin isoform X1"/>
    <property type="match status" value="1"/>
</dbReference>
<reference evidence="14" key="3">
    <citation type="submission" date="2025-09" db="UniProtKB">
        <authorList>
            <consortium name="Ensembl"/>
        </authorList>
    </citation>
    <scope>IDENTIFICATION</scope>
    <source>
        <strain evidence="14">Isolate ISIS603380</strain>
    </source>
</reference>
<keyword evidence="10" id="KW-0539">Nucleus</keyword>
<feature type="region of interest" description="Disordered" evidence="12">
    <location>
        <begin position="1404"/>
        <end position="1439"/>
    </location>
</feature>
<dbReference type="GeneTree" id="ENSGT01110000267173"/>
<keyword evidence="7" id="KW-0067">ATP-binding</keyword>
<dbReference type="FunFam" id="2.60.40.10:FF:000792">
    <property type="entry name" value="titin isoform X1"/>
    <property type="match status" value="2"/>
</dbReference>
<feature type="domain" description="Ig-like" evidence="13">
    <location>
        <begin position="1880"/>
        <end position="1970"/>
    </location>
</feature>
<dbReference type="InterPro" id="IPR007110">
    <property type="entry name" value="Ig-like_dom"/>
</dbReference>
<organism evidence="14 15">
    <name type="scientific">Loxodonta africana</name>
    <name type="common">African elephant</name>
    <dbReference type="NCBI Taxonomy" id="9785"/>
    <lineage>
        <taxon>Eukaryota</taxon>
        <taxon>Metazoa</taxon>
        <taxon>Chordata</taxon>
        <taxon>Craniata</taxon>
        <taxon>Vertebrata</taxon>
        <taxon>Euteleostomi</taxon>
        <taxon>Mammalia</taxon>
        <taxon>Eutheria</taxon>
        <taxon>Afrotheria</taxon>
        <taxon>Proboscidea</taxon>
        <taxon>Elephantidae</taxon>
        <taxon>Loxodonta</taxon>
    </lineage>
</organism>
<feature type="compositionally biased region" description="Low complexity" evidence="12">
    <location>
        <begin position="855"/>
        <end position="867"/>
    </location>
</feature>
<feature type="compositionally biased region" description="Polar residues" evidence="12">
    <location>
        <begin position="4727"/>
        <end position="4740"/>
    </location>
</feature>
<feature type="domain" description="Ig-like" evidence="13">
    <location>
        <begin position="2138"/>
        <end position="2237"/>
    </location>
</feature>
<dbReference type="FunFam" id="2.60.40.10:FF:000779">
    <property type="entry name" value="Titin b"/>
    <property type="match status" value="4"/>
</dbReference>
<keyword evidence="8" id="KW-0175">Coiled coil</keyword>
<feature type="region of interest" description="Disordered" evidence="12">
    <location>
        <begin position="4346"/>
        <end position="4380"/>
    </location>
</feature>
<feature type="compositionally biased region" description="Basic and acidic residues" evidence="12">
    <location>
        <begin position="3444"/>
        <end position="3470"/>
    </location>
</feature>
<dbReference type="PANTHER" id="PTHR47633">
    <property type="entry name" value="IMMUNOGLOBULIN"/>
    <property type="match status" value="1"/>
</dbReference>
<dbReference type="CDD" id="cd00096">
    <property type="entry name" value="Ig"/>
    <property type="match status" value="2"/>
</dbReference>
<keyword evidence="15" id="KW-1185">Reference proteome</keyword>
<dbReference type="GO" id="GO:0045989">
    <property type="term" value="P:positive regulation of striated muscle contraction"/>
    <property type="evidence" value="ECO:0007669"/>
    <property type="project" value="UniProtKB-ARBA"/>
</dbReference>
<dbReference type="InterPro" id="IPR003599">
    <property type="entry name" value="Ig_sub"/>
</dbReference>
<evidence type="ECO:0000256" key="6">
    <source>
        <dbReference type="ARBA" id="ARBA00022741"/>
    </source>
</evidence>
<dbReference type="FunFam" id="2.60.40.10:FF:001213">
    <property type="entry name" value="titin isoform X1"/>
    <property type="match status" value="1"/>
</dbReference>
<feature type="domain" description="Ig-like" evidence="13">
    <location>
        <begin position="1305"/>
        <end position="1383"/>
    </location>
</feature>
<dbReference type="GO" id="GO:0005524">
    <property type="term" value="F:ATP binding"/>
    <property type="evidence" value="ECO:0007669"/>
    <property type="project" value="UniProtKB-KW"/>
</dbReference>
<feature type="domain" description="Ig-like" evidence="13">
    <location>
        <begin position="1083"/>
        <end position="1173"/>
    </location>
</feature>
<feature type="domain" description="Ig-like" evidence="13">
    <location>
        <begin position="2592"/>
        <end position="2677"/>
    </location>
</feature>
<dbReference type="Ensembl" id="ENSLAFT00000032034.1">
    <property type="protein sequence ID" value="ENSLAFP00000027747.1"/>
    <property type="gene ID" value="ENSLAFG00000030749.1"/>
</dbReference>
<evidence type="ECO:0000256" key="10">
    <source>
        <dbReference type="ARBA" id="ARBA00023242"/>
    </source>
</evidence>
<evidence type="ECO:0000256" key="9">
    <source>
        <dbReference type="ARBA" id="ARBA00023157"/>
    </source>
</evidence>
<dbReference type="FunFam" id="2.60.40.10:FF:000697">
    <property type="entry name" value="titin isoform X1"/>
    <property type="match status" value="1"/>
</dbReference>
<feature type="domain" description="Ig-like" evidence="13">
    <location>
        <begin position="3056"/>
        <end position="3144"/>
    </location>
</feature>
<proteinExistence type="inferred from homology"/>
<dbReference type="PANTHER" id="PTHR47633:SF14">
    <property type="entry name" value="IG-LIKE DOMAIN-CONTAINING PROTEIN"/>
    <property type="match status" value="1"/>
</dbReference>
<feature type="domain" description="Ig-like" evidence="13">
    <location>
        <begin position="2951"/>
        <end position="3039"/>
    </location>
</feature>
<dbReference type="CDD" id="cd20951">
    <property type="entry name" value="IgI_titin_I1-like"/>
    <property type="match status" value="1"/>
</dbReference>
<evidence type="ECO:0000313" key="14">
    <source>
        <dbReference type="Ensembl" id="ENSLAFP00000027747.1"/>
    </source>
</evidence>
<dbReference type="FunFam" id="2.60.40.10:FF:000629">
    <property type="entry name" value="Titin b"/>
    <property type="match status" value="1"/>
</dbReference>
<feature type="region of interest" description="Disordered" evidence="12">
    <location>
        <begin position="3820"/>
        <end position="3851"/>
    </location>
</feature>
<keyword evidence="9" id="KW-1015">Disulfide bond</keyword>
<feature type="domain" description="Ig-like" evidence="13">
    <location>
        <begin position="1786"/>
        <end position="1875"/>
    </location>
</feature>
<dbReference type="FunFam" id="2.60.40.10:FF:001328">
    <property type="entry name" value="titin isoform X1"/>
    <property type="match status" value="1"/>
</dbReference>
<dbReference type="GO" id="GO:0060298">
    <property type="term" value="P:positive regulation of sarcomere organization"/>
    <property type="evidence" value="ECO:0007669"/>
    <property type="project" value="UniProtKB-ARBA"/>
</dbReference>
<feature type="region of interest" description="Disordered" evidence="12">
    <location>
        <begin position="4305"/>
        <end position="4326"/>
    </location>
</feature>
<dbReference type="eggNOG" id="KOG1181">
    <property type="taxonomic scope" value="Eukaryota"/>
</dbReference>
<dbReference type="Pfam" id="PF09042">
    <property type="entry name" value="Titin_Z"/>
    <property type="match status" value="2"/>
</dbReference>
<feature type="region of interest" description="Disordered" evidence="12">
    <location>
        <begin position="849"/>
        <end position="887"/>
    </location>
</feature>
<feature type="compositionally biased region" description="Low complexity" evidence="12">
    <location>
        <begin position="1404"/>
        <end position="1417"/>
    </location>
</feature>
<feature type="domain" description="Ig-like" evidence="13">
    <location>
        <begin position="6"/>
        <end position="98"/>
    </location>
</feature>
<evidence type="ECO:0000256" key="8">
    <source>
        <dbReference type="ARBA" id="ARBA00023054"/>
    </source>
</evidence>
<dbReference type="FunFam" id="2.60.40.10:FF:000476">
    <property type="entry name" value="titin isoform X1"/>
    <property type="match status" value="1"/>
</dbReference>
<feature type="region of interest" description="Disordered" evidence="12">
    <location>
        <begin position="3443"/>
        <end position="3470"/>
    </location>
</feature>
<dbReference type="STRING" id="9785.ENSLAFP00000027747"/>
<sequence>MATEAPTFKQPLQSVVVLEGSTATFEAHVSGFPVPEVSWFRDGQVISTSTLPGVQISFSDGRARLMIPAVTKANSGRYSLRATNGSGQATSTAELLVTAETAPPNFVQRLQSMTVRQGSQVCLQVKVTGIPTPVVKFYRDGAEIQSSLDFQISQEGDLYSLLIAEAYPEDSGTYSVNATNSVGRATSTAELLVQGEEVVPAKKTKTIISTAQISETRQTRIEKKIEAHFDARSMATVEMVIDGAAGQQLPHKAPPRIPPKPKSRSPTPPSIAAKAQLARQQSPSPIRHSPSPVRHVRAPTPSPVRSVSPAGRISTSPIRSIRSPLLVRKSQTPTMPTGPEVPPPWKQEGYVASSETQMRETTMTSATQIRTEERWEGRYGIQEQVTISGAAGAAASVSASAAFAAEAVATGAKEVKQETDKSAAVATVVAAVDMARVREPVISAVEQTAQRTTTTAVHIQPAQEQIRKEAEKTAVTKVVVAADKAREQELKSRTREVITTKQEQMHVTHEQIRKETEKAFVPKVVISTTKAKEQETRVTGEITTKQEQKEVTQETIKQEAETTAAAMVVVAVAKPKQLETVLGAQEEISIKQEQKHITHEKIMKETRKTVVPKVIVATPKVKEQDLVSRTREGITTKREQVQITQEKMRKEAEKIALSTIAVATAKAKEQETILRTREGMATREEQIQVTHGKVDVGKKAEAVATVVAAVDQARVREPREPGHLEESYAQKTTLEYGYKERVSAAKVAEHPQRPASEPPVVPKAVKPGVVRPPPETHITTTDQMGMHISSQIKKTTDITTERLVHVDKRPRTASPHFTVSKISVPKTEHGYEASIAGTAIATLQKELSATPSAQKVTKSVKPPTVKPSETKVRAEPTPSPQFPFADMPDTYKSQADIEVKKKVGVSITGATVREERFEVLHEREAKVTETARVPAPVEIPVTPPTLVSGLKNVTVIEGESVTLECHISGYPSPAVTWYREDYQIESSIDFQITFHSGIARLMIREAFAEDSGRFTCSAVNEAGTVSTSCYLAVQVSEEFEKETTAVAEKFTTEEKRFVESRDVVMTDTSITEEQAGPGEPAAPFFVTKPVVQKLVEGGSVVFECQVDGNPKPHVYWKKSGVPLTTGYRYKVSYDKQTGECKLVISMTFADDAGEYTIVIRNKHGETSASASLLEEADYESLMKSQHEMLYQTQMTAFVQEPKVGETAPGFGYADFEKEYEKEQALIRKKMAKDTVMVRTFVEDQEFHISSFEERLIKEIEYRIIKTTLEELLEEDGEEKMSVDISESEAVEAGFDLRIKNYRILEGMGVTFHCKMSGYPLPKIAWYKDGKRIKHGERYQMDFLQDGRASLRIPVVLPEDEGIYTAFASNIKGNAICSGKLYVEPAAPLGAPTYIPTPEPVSRIRSISPRSVSRSPIRMSPARMSPARMSPARMSPGRRLDETDESQLERLYKPVFVLKPTSFKCLEGQTARFDLKVVGRPMPETLWFHDAGQQIVNDYTHKIVIKEDGTQSLIIVPATPSDSGEWTVVPERMAHEGALTGVTDQKEKQKPDIVCPEPVRVLEGETARFRCRVTGYPQPKVNWYLNGQLIRKSKRFRVRYDGIHYLDIVDCKSYDTGEVKVTAENPEGVTEHKVKLEIQQREDFRSVLRRAPEPKPEFHIHEPGKLQFEVQKVDRPVDTTETKEIVKLKRAERITHEKVPEESEELRSKFKRRTEEGYYEAITAVELKSRKKDESYEELLKKTKEELLHWTKELTEEEKKALMEEGKITIPTFKPDKIELSPSMEAPKIFERIQSQTVGQGSDAHFRVRVVGKPDPECEWYKNGVKIERSDRIYWYWPEDNVCELVIRDVTAEDSASIMVKAINIAGETSSHAFLLVQAKQSITFTQELQDVVAKEKDTMATFECETSEPFVKVKWYKDGVEVHSGDKYRMHSDRKVHFLSVLTIDTSDAEDYSCVLAEDENVKTTAKLIVEGAVVEFVKELQDIEVPESFSGELECIVSPENIEGKWYHNDVELKSNGKYTITSRRGRQNLTVKDVTKEDQGEYSFVIDGKKTSCKLKMKPRPIAILQGLSDQKVCEGDIVQLEVKVSLENVEGVWMKDGQEVQSSDRVHIVIDKQSHMLLIEDMTKEDAGNYSFTIPALGLSTSGRVSVYSVDVLTPLKDVNVIEGTKAILECKVSVPDVTSVKWYLNDEQIKPDDRVHAIVKGTKQRLVINRTHASDEGPYKLMVGRVETSCNLSVEKIKIIRGLRDRTCTETQNVVFEVELSHSGIDVLWNFKDKMKSQKCKPISKKKLEVIIKLFGSLQSNFVFPNETSYIFQGNNLLTLYFSCSKGGAISKPLTDQTVAESQEAVFECEVANPDSEGEWLKDGKHLPLSNNIKSESDGHKRRLIIVATKLDDIGEYTYKVATSKTSAKLKVEAVKIKKTLKNLTVTETQDAVFTVELTHPNVKGVQWIKNGVMLQSNDKYDISIKGTVYLLRIKNCAVVDESVYGFRLGRLGASARLHVETVKIIKKPKDVTALENATVAFEVSVSHDTVPVKWFHKNVEIKPSGKHRLVSERKVHKLMLQNISPSDAGEYTAVVGQLECKAKLFVETLHITKTMKNIEVPETKAASFECEVSHFNVPSMWLKNGVEIEMSEKFKIVVQGKLHQLIIMNTSTEDSAEYTFVCGNDQVSATLTVTPIMITSMLKDINAEEKDTITFEVTVNYEGISYKWLKNGVEIKSTDRCQMRTKKLTHSLNIRNVHFGDAADYTFVAGKATSTATLYVEARHIEFRKHIKDIKVLEKKRAVFECEVSEPDITVQWMKDGQELQIVDRIKIQKEKYVHRLLIPSTRMSDAGRYTVVAGGNMSTANLFVEGRDVRIRSIKKEVQVIEKQRAVVEFEVNEDDVDAHWYKDGIEINFQIQERHQYVVERRIHRMFISETRHSDAGEYTFVAGRNRSSVTLYVNAPEPPQILQELQPITVQSGKPARFCAVISGRPQPKIFWYKEEQLLSTGFKCKFLHDGQEYTLLLIEAFPEDAAVYTCEAKNDYGVATTSASLSVEVPEVLSPDQEMPVYPPAIITPLQDTITSEGQPARFQCRVSGTDLKVSWYSKDKQIKPSRFFRMTQFEDTYQLEIAEAFPEDEGIYTFVASNMVGQVSSTANLRLEAPESILQERMGQQIEVEMKELFSEGESEHSEGDTRDAFSDSEDINHGSMAAKRYASRISSTSSWPEHFKPSFTQKLMFKYVLEGEPAVFTCQLIACPTPEMTWFHNNRPIPTGLRRVIKTESDLHHHSSSLEVKRVQNRDSGCYRLLAINSEGSAESTASLLVIQKGQDEKYLEFLKRAEQTHENLEALVERREDRTKVDLRFTGSPFNKRQDVEQKGMMRTIHFKTVSHSKKTDFMYDEEYLESKSDIRGWVNIGESFLDQETKMKLQRLREARRILMEKKKLSLLDMSSKINTRTLRSEASDKDSPFSSEEMKSRSVSDLADNKGEVNNSAEGIASNPHAVPNQVNQNVESGEIPTSFQITVDEEIPHTKIKTSQEVFPKESLPEDHLYSSMLENENTQVKEQVEEIMTKTVVGESSVSITDVRKNEEVCETPEKMSEVIIPYASESFGTLENIKEDEEIDSEKIRKHDLRESASTKVDELKAEQEGKTTNFLENSFQRHPQRCPPSFLQEIESQEVYEGDSCKFECHFQGYPQPIVTWYNNDIPIPRNQGFITHTFESYSALTFSSVLPQNEGSVTCVAFNQHGTVKTTGILKVKAKEIYDAKPHKVPVSHDYTDEEEELALVFNQAKGVHPFLRQEGQRNLPILKTDPPFSPSADTELLSFPVEIQVTAATPTPDQDNESREMFQSVELEPEATPRDQDTQLPKHKFIFSSDITNEPPKLLQEMPKHTWCTEGDSIILECLISGEPQPVVTWFQNGVLLKQSQKFQFEKVNCSHRLYINDVHFCDSGEYTCVAENNSGIVESVLDLTVEPVAPREYNELDNICGIYSKYSKDQQVQTQGESVRAHFYDYPTGPFTPQLNIKEYSVRGYFQNLETIEQTDQKGQVHCTSSREKLPRFMEGTSRSMDINKPLGADLQSQDEGTEGHIGELTELHRQEGNVYPFVDDFSEVKVRKETGNDFGKLGGSEKENVQKYAQSDYLPNSQFERISDSYVTKDSPISVCEEPFGEERRYPRKKVKHRIVAFEKLQHAEKGLLEKRPTKKSFVNTSQGKLDDRELPLKQRESWSSDTSCDLNVNIHQAEKTSSKVEPDSSNIVMDLKLLSSQTHKEFEGQEREQQKEIDFIDQSVLLERAEPETSIPLDLKPFHSQIENADVKSQEFESEQSEAAYFKTQHPASEETDADNIIFDLKQMYSHIGEPAKEFQPQETRQQEETHYKEEIPGPETSHSDIQSTSKNVQTNIVTNQEIYSSQEFPNRNLMEKSNIAENTFCVEKEVLHIQEQNLEVIKTDPSLKSFSDKIHSESRALRQTSSADVGESDISEKNISLENGDRSLIAHSKKAASEEKLLGVCKMEEEYTLEPESVSFKGQDGGTQGYANDTLDKHKGNVEEADTLHRKLSLSQCLPFLMTEEYQVSNTQTSEKIDGSGEEKCSEEIEVQNETSFSTIEKEKVETCFSENLPELDEAHTTQIMESETSLTQYLLAAGKNAVPVTKDTKHKTKLVPTESITSMEVEEVTFATVYEYYNQQQESLGRPISPESDISIDVGSTSSEDISELDQFYTPPSSVEHFESPRSPDLYFPSSDTTKQFSTNPGGETTERYLTPLEEAAERYSTPSEGEVAERFSTPPGETLERYSTPQGETLERYSTPPGETLERYSTPPGETLERYSTPPGETLERYSTPPGGEKAERYSIPTGGLSPTGNFKAYSSKMEREDSTPNELFHTPVEERSSAYDIRRSDSFGTPSEAVEPKDNEMPPSFVEPLTKRKIYENTTLGFIVEVEGIPVPGVKWYRNKSLLEPDERIKIERVGNVCSLEISNIQEGDRGEYMCHAVNIIGEAKSFANVDIIPQEETAVALPPPVTHQHVMEFDLENTTSSRTPSPQEIILEVELSEKDVKEFEKQVKIVTVPEFTPDHKSMIVSLDVLPSNFVDPNMASSKEEDRDLKIDLEVFEMPPRFIMPICDFRIPENADALFQCSVIGSPTPEVQWYKEYACIEPDDVKYEVSEEKGSHTLRIRNVCLSDSATYRCRAVNSVGEAICRGFLTMGDSEIFAMITKKSKVTLSSLKEELVLRSKYSDSFFEFQVVEGPPRFIKGISDCYAPLGTAAYFQCLVRGSPRPTVYWYKEGKLVQGARFSSEESGIGFHNLFITSIVKSDEGEYRCVATNKSGMAETCASLILT</sequence>
<dbReference type="FunFam" id="2.60.40.10:FF:001089">
    <property type="entry name" value="Titin novex-3"/>
    <property type="match status" value="1"/>
</dbReference>
<evidence type="ECO:0000256" key="12">
    <source>
        <dbReference type="SAM" id="MobiDB-lite"/>
    </source>
</evidence>
<evidence type="ECO:0000259" key="13">
    <source>
        <dbReference type="PROSITE" id="PS50835"/>
    </source>
</evidence>
<feature type="domain" description="Ig-like" evidence="13">
    <location>
        <begin position="2770"/>
        <end position="2853"/>
    </location>
</feature>
<evidence type="ECO:0000256" key="2">
    <source>
        <dbReference type="ARBA" id="ARBA00004496"/>
    </source>
</evidence>
<dbReference type="FunFam" id="2.60.40.10:FF:000425">
    <property type="entry name" value="Myosin light chain kinase"/>
    <property type="match status" value="2"/>
</dbReference>
<evidence type="ECO:0000256" key="3">
    <source>
        <dbReference type="ARBA" id="ARBA00006692"/>
    </source>
</evidence>
<dbReference type="FunFam" id="2.60.40.10:FF:000714">
    <property type="entry name" value="Titin novex-3"/>
    <property type="match status" value="1"/>
</dbReference>
<evidence type="ECO:0000313" key="15">
    <source>
        <dbReference type="Proteomes" id="UP000007646"/>
    </source>
</evidence>
<keyword evidence="4" id="KW-0963">Cytoplasm</keyword>
<feature type="compositionally biased region" description="Basic and acidic residues" evidence="12">
    <location>
        <begin position="4356"/>
        <end position="4367"/>
    </location>
</feature>
<dbReference type="FunFam" id="2.60.40.10:FF:001116">
    <property type="entry name" value="Titin novex-3"/>
    <property type="match status" value="1"/>
</dbReference>
<feature type="domain" description="Ig-like" evidence="13">
    <location>
        <begin position="104"/>
        <end position="192"/>
    </location>
</feature>
<dbReference type="FunCoup" id="G3UIT9">
    <property type="interactions" value="10"/>
</dbReference>
<dbReference type="GO" id="GO:0005634">
    <property type="term" value="C:nucleus"/>
    <property type="evidence" value="ECO:0007669"/>
    <property type="project" value="UniProtKB-SubCell"/>
</dbReference>
<dbReference type="FunFam" id="2.60.40.10:FF:001382">
    <property type="entry name" value="titin isoform X1"/>
    <property type="match status" value="1"/>
</dbReference>
<feature type="domain" description="Ig-like" evidence="13">
    <location>
        <begin position="4902"/>
        <end position="4990"/>
    </location>
</feature>
<keyword evidence="6" id="KW-0547">Nucleotide-binding</keyword>
<reference evidence="14 15" key="1">
    <citation type="submission" date="2009-06" db="EMBL/GenBank/DDBJ databases">
        <title>The Genome Sequence of Loxodonta africana (African elephant).</title>
        <authorList>
            <person name="Di Palma F."/>
            <person name="Heiman D."/>
            <person name="Young S."/>
            <person name="Johnson J."/>
            <person name="Lander E.S."/>
            <person name="Lindblad-Toh K."/>
        </authorList>
    </citation>
    <scope>NUCLEOTIDE SEQUENCE [LARGE SCALE GENOMIC DNA]</scope>
    <source>
        <strain evidence="14 15">Isolate ISIS603380</strain>
    </source>
</reference>
<dbReference type="SMART" id="SM00408">
    <property type="entry name" value="IGc2"/>
    <property type="match status" value="20"/>
</dbReference>
<dbReference type="CDD" id="cd20974">
    <property type="entry name" value="IgI_1_Titin_Z1z2-like"/>
    <property type="match status" value="1"/>
</dbReference>
<feature type="region of interest" description="Disordered" evidence="12">
    <location>
        <begin position="748"/>
        <end position="780"/>
    </location>
</feature>
<dbReference type="FunFam" id="2.60.40.10:FF:001430">
    <property type="entry name" value="titin isoform X1"/>
    <property type="match status" value="1"/>
</dbReference>
<comment type="subcellular location">
    <subcellularLocation>
        <location evidence="2">Cytoplasm</location>
    </subcellularLocation>
    <subcellularLocation>
        <location evidence="1">Nucleus</location>
    </subcellularLocation>
</comment>
<protein>
    <recommendedName>
        <fullName evidence="13">Ig-like domain-containing protein</fullName>
    </recommendedName>
</protein>
<feature type="domain" description="Ig-like" evidence="13">
    <location>
        <begin position="3654"/>
        <end position="3742"/>
    </location>
</feature>
<dbReference type="GO" id="GO:0055013">
    <property type="term" value="P:cardiac muscle cell development"/>
    <property type="evidence" value="ECO:0007669"/>
    <property type="project" value="UniProtKB-ARBA"/>
</dbReference>
<dbReference type="Proteomes" id="UP000007646">
    <property type="component" value="Unassembled WGS sequence"/>
</dbReference>
<dbReference type="InterPro" id="IPR003598">
    <property type="entry name" value="Ig_sub2"/>
</dbReference>
<feature type="compositionally biased region" description="Basic and acidic residues" evidence="12">
    <location>
        <begin position="3169"/>
        <end position="3184"/>
    </location>
</feature>
<name>G3UIT9_LOXAF</name>
<dbReference type="InterPro" id="IPR013783">
    <property type="entry name" value="Ig-like_fold"/>
</dbReference>
<evidence type="ECO:0000256" key="11">
    <source>
        <dbReference type="ARBA" id="ARBA00023319"/>
    </source>
</evidence>
<feature type="domain" description="Ig-like" evidence="13">
    <location>
        <begin position="3216"/>
        <end position="3308"/>
    </location>
</feature>
<dbReference type="FunFam" id="2.60.40.10:FF:000050">
    <property type="entry name" value="Titin isoform B"/>
    <property type="match status" value="2"/>
</dbReference>
<feature type="domain" description="Ig-like" evidence="13">
    <location>
        <begin position="5099"/>
        <end position="5188"/>
    </location>
</feature>
<dbReference type="InParanoid" id="G3UIT9"/>
<dbReference type="SUPFAM" id="SSF48726">
    <property type="entry name" value="Immunoglobulin"/>
    <property type="match status" value="27"/>
</dbReference>
<feature type="domain" description="Ig-like" evidence="13">
    <location>
        <begin position="1550"/>
        <end position="1636"/>
    </location>
</feature>